<protein>
    <recommendedName>
        <fullName evidence="1">Outer membrane protein beta-barrel domain-containing protein</fullName>
    </recommendedName>
</protein>
<dbReference type="RefSeq" id="WP_109931333.1">
    <property type="nucleotide sequence ID" value="NZ_QGNY01000006.1"/>
</dbReference>
<dbReference type="EMBL" id="QGNY01000006">
    <property type="protein sequence ID" value="PWS30717.1"/>
    <property type="molecule type" value="Genomic_DNA"/>
</dbReference>
<dbReference type="Pfam" id="PF14905">
    <property type="entry name" value="OMP_b-brl_3"/>
    <property type="match status" value="1"/>
</dbReference>
<reference evidence="3" key="1">
    <citation type="submission" date="2018-05" db="EMBL/GenBank/DDBJ databases">
        <title>Pedobacter paludis sp. nov., isolated from wetland soil.</title>
        <authorList>
            <person name="Zhang Y."/>
        </authorList>
    </citation>
    <scope>NUCLEOTIDE SEQUENCE [LARGE SCALE GENOMIC DNA]</scope>
    <source>
        <strain evidence="3">R-8</strain>
    </source>
</reference>
<accession>A0A317EY48</accession>
<evidence type="ECO:0000259" key="1">
    <source>
        <dbReference type="Pfam" id="PF14905"/>
    </source>
</evidence>
<dbReference type="InterPro" id="IPR041700">
    <property type="entry name" value="OMP_b-brl_3"/>
</dbReference>
<comment type="caution">
    <text evidence="2">The sequence shown here is derived from an EMBL/GenBank/DDBJ whole genome shotgun (WGS) entry which is preliminary data.</text>
</comment>
<gene>
    <name evidence="2" type="ORF">DF947_17485</name>
</gene>
<proteinExistence type="predicted"/>
<name>A0A317EY48_9SPHI</name>
<dbReference type="OrthoDB" id="1086219at2"/>
<dbReference type="Pfam" id="PF13620">
    <property type="entry name" value="CarboxypepD_reg"/>
    <property type="match status" value="1"/>
</dbReference>
<dbReference type="Proteomes" id="UP000245391">
    <property type="component" value="Unassembled WGS sequence"/>
</dbReference>
<keyword evidence="3" id="KW-1185">Reference proteome</keyword>
<evidence type="ECO:0000313" key="2">
    <source>
        <dbReference type="EMBL" id="PWS30717.1"/>
    </source>
</evidence>
<feature type="domain" description="Outer membrane protein beta-barrel" evidence="1">
    <location>
        <begin position="413"/>
        <end position="876"/>
    </location>
</feature>
<evidence type="ECO:0000313" key="3">
    <source>
        <dbReference type="Proteomes" id="UP000245391"/>
    </source>
</evidence>
<dbReference type="InterPro" id="IPR008969">
    <property type="entry name" value="CarboxyPept-like_regulatory"/>
</dbReference>
<dbReference type="Gene3D" id="2.60.40.1120">
    <property type="entry name" value="Carboxypeptidase-like, regulatory domain"/>
    <property type="match status" value="1"/>
</dbReference>
<dbReference type="SUPFAM" id="SSF49464">
    <property type="entry name" value="Carboxypeptidase regulatory domain-like"/>
    <property type="match status" value="1"/>
</dbReference>
<dbReference type="AlphaFoldDB" id="A0A317EY48"/>
<organism evidence="2 3">
    <name type="scientific">Pedobacter paludis</name>
    <dbReference type="NCBI Taxonomy" id="2203212"/>
    <lineage>
        <taxon>Bacteria</taxon>
        <taxon>Pseudomonadati</taxon>
        <taxon>Bacteroidota</taxon>
        <taxon>Sphingobacteriia</taxon>
        <taxon>Sphingobacteriales</taxon>
        <taxon>Sphingobacteriaceae</taxon>
        <taxon>Pedobacter</taxon>
    </lineage>
</organism>
<sequence length="901" mass="99912">MRKSNKKFTLLLLVLTIFSLNTFSQIQYKVSGMVTDSLRKPIEGVSVRLITHKDTLRSNSDSRGSFSFPKVNSNKFYVAVTALGYKPFASVYEVESKNKNATLEPIILKNETILLDDVDVNVKVDPIKIKKDTIEYNAGAYTIRENDKVEDLLKQLQGIEVDEKGAVKAMGKKMTKLRVNGEDFFTSNVEDYIRQLPADIIAKLQVIEDYGDEANFTGIKIGEPQKMLNLVTKPGMDNGVFGNADATSATSNAHTLNANGNTWAKTKQIGFGGNYGITDNAFTKSDNNGFNGSIREKLNKALSISGNYGLSNNANRSVNSNYIETFNPQGTIYDLRESSNNAQSFNNRINFGLNGATKKNFVNASLSGSLSSNRNSSISTSNKTGFIQQDLFSNSSIKSNNPNLNGNINWSRKLANNRRSLSVGLNFSTNGTNSNSTIDDIIRYYNSSTSILVKDSLLNRLVANNTSNANIGGNIQFANSLKKLNDSSGYSFISLSYSFSVSRSKNLQTTRVDDQMGNNFIVDSLGQNYVSNFINQTLSLGFNANKKKISYSFGVNFSPSIIIGEYRITGESLRNYQLNFSPSANLSYQIKDNRNLNFSYNGYTSSPDFNKLQPVRNSNDVQNIIIGNPNLKASSNHSANLSFNQFGLKSGLSIMLGLSGNFSFNSAVSNTVFLRDTLNSLKQQTTYENVNGIYSIGTNYSIDKRLLTNKLSISFNGNLAYSHNVFYTDNVLNKSSGINVSNAFRIELNQKKYAFDFNTSHSFSSNTYSVLNQNIKNIQILSLDGGGSWIPTERFRLNASVSKSLNFGYNLNSGNPLLINTGFTTSFLKNNRLNLSIQANDLLNKGSLFRSSITNNSINENRTRFISRYVQATLNYTLNQFGKKTNRFAPSNYNQFNRGIH</sequence>
<dbReference type="SUPFAM" id="SSF56935">
    <property type="entry name" value="Porins"/>
    <property type="match status" value="1"/>
</dbReference>